<dbReference type="EMBL" id="SMKX01000074">
    <property type="protein sequence ID" value="TDD57466.1"/>
    <property type="molecule type" value="Genomic_DNA"/>
</dbReference>
<comment type="caution">
    <text evidence="3">The sequence shown here is derived from an EMBL/GenBank/DDBJ whole genome shotgun (WGS) entry which is preliminary data.</text>
</comment>
<feature type="chain" id="PRO_5020295110" evidence="2">
    <location>
        <begin position="25"/>
        <end position="423"/>
    </location>
</feature>
<dbReference type="RefSeq" id="WP_132170988.1">
    <property type="nucleotide sequence ID" value="NZ_SMKX01000074.1"/>
</dbReference>
<accession>A0A4R4ZHE6</accession>
<sequence length="423" mass="44474">MRKIALAVTAVAALSAGLQTPAFAAAPDAPTDFTIAIQDLHLQLAWKDDNAKNIVYVEQEGQAPYVLTTLAETAANQFALPAFRLKESDKTRLIVKSEVNGELSEGAVSAWFDTHRPAAPVLQDANPDGQNTKLTWTLAAVADSTPNDPLDVAGTGTVRATTSSPGGHSYSQDFPAGSTSGVVSAHPRPSRINLSAWNEWGGSSDAVKVVRLGTLGAGITVPAKAVYGARLGIKSTLDLFTSEGREERASGIKVELQARGKTTDAWKTYGRYDGNTTTAFDTGIAALGNRQYRLFVPARKVVSGNVIVLTPATSTSAKSSTTSIKFVSAGFTPGTVKPYGDSSLTAKIQPAATVKGMLQYYNSVSKKWINALPVQFKNGALLVRDSAGDTRGTTHFRINLPAITVGGLTLSATTSATFGLTIK</sequence>
<name>A0A4R4ZHE6_9ACTN</name>
<protein>
    <submittedName>
        <fullName evidence="3">Uncharacterized protein</fullName>
    </submittedName>
</protein>
<dbReference type="OrthoDB" id="3804840at2"/>
<keyword evidence="2" id="KW-0732">Signal</keyword>
<feature type="compositionally biased region" description="Polar residues" evidence="1">
    <location>
        <begin position="159"/>
        <end position="182"/>
    </location>
</feature>
<evidence type="ECO:0000256" key="2">
    <source>
        <dbReference type="SAM" id="SignalP"/>
    </source>
</evidence>
<proteinExistence type="predicted"/>
<gene>
    <name evidence="3" type="ORF">E1263_23745</name>
</gene>
<feature type="signal peptide" evidence="2">
    <location>
        <begin position="1"/>
        <end position="24"/>
    </location>
</feature>
<dbReference type="Proteomes" id="UP000295124">
    <property type="component" value="Unassembled WGS sequence"/>
</dbReference>
<reference evidence="3 4" key="1">
    <citation type="submission" date="2019-03" db="EMBL/GenBank/DDBJ databases">
        <title>Draft genome sequences of novel Actinobacteria.</title>
        <authorList>
            <person name="Sahin N."/>
            <person name="Ay H."/>
            <person name="Saygin H."/>
        </authorList>
    </citation>
    <scope>NUCLEOTIDE SEQUENCE [LARGE SCALE GENOMIC DNA]</scope>
    <source>
        <strain evidence="3 4">JCM 13523</strain>
    </source>
</reference>
<keyword evidence="4" id="KW-1185">Reference proteome</keyword>
<evidence type="ECO:0000313" key="3">
    <source>
        <dbReference type="EMBL" id="TDD57466.1"/>
    </source>
</evidence>
<organism evidence="3 4">
    <name type="scientific">Kribbella antibiotica</name>
    <dbReference type="NCBI Taxonomy" id="190195"/>
    <lineage>
        <taxon>Bacteria</taxon>
        <taxon>Bacillati</taxon>
        <taxon>Actinomycetota</taxon>
        <taxon>Actinomycetes</taxon>
        <taxon>Propionibacteriales</taxon>
        <taxon>Kribbellaceae</taxon>
        <taxon>Kribbella</taxon>
    </lineage>
</organism>
<evidence type="ECO:0000313" key="4">
    <source>
        <dbReference type="Proteomes" id="UP000295124"/>
    </source>
</evidence>
<evidence type="ECO:0000256" key="1">
    <source>
        <dbReference type="SAM" id="MobiDB-lite"/>
    </source>
</evidence>
<feature type="region of interest" description="Disordered" evidence="1">
    <location>
        <begin position="159"/>
        <end position="185"/>
    </location>
</feature>
<dbReference type="AlphaFoldDB" id="A0A4R4ZHE6"/>